<dbReference type="InterPro" id="IPR006439">
    <property type="entry name" value="HAD-SF_hydro_IA"/>
</dbReference>
<dbReference type="SFLD" id="SFLDG01129">
    <property type="entry name" value="C1.5:_HAD__Beta-PGM__Phosphata"/>
    <property type="match status" value="1"/>
</dbReference>
<feature type="domain" description="Glycoside hydrolase family 65 C-terminal" evidence="8">
    <location>
        <begin position="705"/>
        <end position="726"/>
    </location>
</feature>
<dbReference type="InterPro" id="IPR008928">
    <property type="entry name" value="6-hairpin_glycosidase_sf"/>
</dbReference>
<dbReference type="InterPro" id="IPR005195">
    <property type="entry name" value="Glyco_hydro_65_M"/>
</dbReference>
<dbReference type="Pfam" id="PF03633">
    <property type="entry name" value="Glyco_hydro_65C"/>
    <property type="match status" value="1"/>
</dbReference>
<dbReference type="Gene3D" id="1.10.150.240">
    <property type="entry name" value="Putative phosphatase, domain 2"/>
    <property type="match status" value="1"/>
</dbReference>
<dbReference type="InterPro" id="IPR023198">
    <property type="entry name" value="PGP-like_dom2"/>
</dbReference>
<evidence type="ECO:0000313" key="10">
    <source>
        <dbReference type="EMBL" id="BAY72034.1"/>
    </source>
</evidence>
<evidence type="ECO:0000256" key="6">
    <source>
        <dbReference type="SAM" id="MobiDB-lite"/>
    </source>
</evidence>
<feature type="binding site" evidence="4">
    <location>
        <position position="969"/>
    </location>
    <ligand>
        <name>Mg(2+)</name>
        <dbReference type="ChEBI" id="CHEBI:18420"/>
    </ligand>
</feature>
<proteinExistence type="inferred from homology"/>
<dbReference type="NCBIfam" id="TIGR01509">
    <property type="entry name" value="HAD-SF-IA-v3"/>
    <property type="match status" value="1"/>
</dbReference>
<evidence type="ECO:0000256" key="4">
    <source>
        <dbReference type="PIRSR" id="PIRSR610972-3"/>
    </source>
</evidence>
<dbReference type="CDD" id="cd02598">
    <property type="entry name" value="HAD_BPGM"/>
    <property type="match status" value="1"/>
</dbReference>
<feature type="compositionally biased region" description="Gly residues" evidence="6">
    <location>
        <begin position="734"/>
        <end position="747"/>
    </location>
</feature>
<evidence type="ECO:0000259" key="7">
    <source>
        <dbReference type="Pfam" id="PF03632"/>
    </source>
</evidence>
<dbReference type="InterPro" id="IPR011013">
    <property type="entry name" value="Gal_mutarotase_sf_dom"/>
</dbReference>
<feature type="domain" description="Glycoside hydrolase family 65 N-terminal" evidence="9">
    <location>
        <begin position="19"/>
        <end position="251"/>
    </location>
</feature>
<dbReference type="InterPro" id="IPR005196">
    <property type="entry name" value="Glyco_hydro_65_N"/>
</dbReference>
<dbReference type="InterPro" id="IPR010976">
    <property type="entry name" value="B-phosphoglucomutase_hydrolase"/>
</dbReference>
<comment type="similarity">
    <text evidence="1">Belongs to the HAD-like hydrolase superfamily. CbbY/CbbZ/Gph/YieH family.</text>
</comment>
<evidence type="ECO:0000313" key="11">
    <source>
        <dbReference type="Proteomes" id="UP000217507"/>
    </source>
</evidence>
<protein>
    <recommendedName>
        <fullName evidence="12">Beta-phosphoglucomutase</fullName>
    </recommendedName>
</protein>
<dbReference type="EMBL" id="AP018216">
    <property type="protein sequence ID" value="BAY72034.1"/>
    <property type="molecule type" value="Genomic_DNA"/>
</dbReference>
<feature type="site" description="Important for catalytic activity and assists the phosphoryl transfer reaction to Asp8 by balancing charge and orienting the reacting groups" evidence="5">
    <location>
        <position position="913"/>
    </location>
</feature>
<dbReference type="SFLD" id="SFLDS00003">
    <property type="entry name" value="Haloacid_Dehalogenase"/>
    <property type="match status" value="1"/>
</dbReference>
<feature type="active site" description="Proton donor/acceptor" evidence="2">
    <location>
        <position position="812"/>
    </location>
</feature>
<dbReference type="Proteomes" id="UP000217507">
    <property type="component" value="Chromosome"/>
</dbReference>
<dbReference type="Gene3D" id="3.40.50.1000">
    <property type="entry name" value="HAD superfamily/HAD-like"/>
    <property type="match status" value="1"/>
</dbReference>
<dbReference type="SUPFAM" id="SSF56784">
    <property type="entry name" value="HAD-like"/>
    <property type="match status" value="1"/>
</dbReference>
<organism evidence="10 11">
    <name type="scientific">Trichormus variabilis NIES-23</name>
    <dbReference type="NCBI Taxonomy" id="1973479"/>
    <lineage>
        <taxon>Bacteria</taxon>
        <taxon>Bacillati</taxon>
        <taxon>Cyanobacteriota</taxon>
        <taxon>Cyanophyceae</taxon>
        <taxon>Nostocales</taxon>
        <taxon>Nostocaceae</taxon>
        <taxon>Trichormus</taxon>
    </lineage>
</organism>
<dbReference type="Pfam" id="PF03632">
    <property type="entry name" value="Glyco_hydro_65m"/>
    <property type="match status" value="1"/>
</dbReference>
<feature type="binding site" evidence="3">
    <location>
        <begin position="913"/>
        <end position="917"/>
    </location>
    <ligand>
        <name>substrate</name>
    </ligand>
</feature>
<dbReference type="InterPro" id="IPR010972">
    <property type="entry name" value="Beta-PGM"/>
</dbReference>
<evidence type="ECO:0000259" key="8">
    <source>
        <dbReference type="Pfam" id="PF03633"/>
    </source>
</evidence>
<sequence length="1021" mass="114542">MNTKCPSRDFIYQDWILSETKFNPEQSHSRGTVFTIGNGYLGTRGSLEEGHARGLPATFIHGVYDDVPVVYTELANCPDWLPMIIAINGDRFRMDQGEVLHYERKLDVSQGLLSRSLRWRSPSGSIIDIHFERFASLADHHILGQRCQITAHDGDCLVEIQASINGYAENQGFNHWEGIDQGKTEQGIWLQSRTRGTHIEIGMAAKMTISGAETALQVSIVPGYPTISASFLAKSQQTITVEKLVTVFTSREVNKPVTAAQEKLAQLTNYTTLLTANKQAWDEVWQKSDIYIEGDPKAAFAVRYNLFQLLIAAPSHDEKVSIPAKTLSGFGYRGHIFWDTEIFILPFFTFTQPTLARNLLSYRYHTINGARRKASHYGFKGAMYAWESADTGDEVTPRWALPDDYYGEDVRIWCRDREIHNSADIAYAVWQYWQATGDDDWMGDYGAEIILDAAIFWSSRVEYNSQGDRYEIRGVIGTDEYHEFVHNNTFTNRMVQWHLEKALTVAEWLRHNFPERAKALEDKLQLTPELETLWQDIIKKICIFYDSSTGLIEQFEGFFQLQDINLEDYEPRQRSMQAILGIETANQHQVLKQPDVLMLLYLMRPSAEFPYNEKALKSNWDYYAPRTDITYGSSLGPAIHGILASDLGKSATAYERFMQALMVDLEDTRGNANDGIHGASAGGIWQAVIFGFGGIQFTEKGPVANPHLPPTWTRLKFQLHWRGQWYPFDLPGGQEAGGREQGAGEQGAGEQREVRAEEASARNFGGSSSLKAFPLALPLVEKGGAEEEVFTLQSPLPNTQYPDIRGFIFDLDGVLTDTAEYHYLGWQRLADEEGIPFNREDNEALRGVSRRESLMRIIGDRPYSEVQIQEMMERKNRYYVELIEHITSKDLLPGAIALLDELRQAGMKIGIGSASKNAHTVIEKLGLVDKVDAIADGYSVQKPKPAPDLFLFAAHQLGLEPQQCVVVEDAGAGVEAALAGGMWVVGLGPVERVGTAHVVLPNLAGVTWADLRTKLNEAAGV</sequence>
<feature type="region of interest" description="Disordered" evidence="6">
    <location>
        <begin position="730"/>
        <end position="752"/>
    </location>
</feature>
<feature type="domain" description="Glycoside hydrolase family 65 central catalytic" evidence="7">
    <location>
        <begin position="303"/>
        <end position="686"/>
    </location>
</feature>
<dbReference type="PANTHER" id="PTHR11051">
    <property type="entry name" value="GLYCOSYL HYDROLASE-RELATED"/>
    <property type="match status" value="1"/>
</dbReference>
<feature type="binding site" evidence="4">
    <location>
        <position position="810"/>
    </location>
    <ligand>
        <name>Mg(2+)</name>
        <dbReference type="ChEBI" id="CHEBI:18420"/>
    </ligand>
</feature>
<dbReference type="Gene3D" id="2.60.420.10">
    <property type="entry name" value="Maltose phosphorylase, domain 3"/>
    <property type="match status" value="1"/>
</dbReference>
<dbReference type="GO" id="GO:0005975">
    <property type="term" value="P:carbohydrate metabolic process"/>
    <property type="evidence" value="ECO:0007669"/>
    <property type="project" value="InterPro"/>
</dbReference>
<reference evidence="10 11" key="1">
    <citation type="submission" date="2017-06" db="EMBL/GenBank/DDBJ databases">
        <title>Genome sequencing of cyanobaciteial culture collection at National Institute for Environmental Studies (NIES).</title>
        <authorList>
            <person name="Hirose Y."/>
            <person name="Shimura Y."/>
            <person name="Fujisawa T."/>
            <person name="Nakamura Y."/>
            <person name="Kawachi M."/>
        </authorList>
    </citation>
    <scope>NUCLEOTIDE SEQUENCE [LARGE SCALE GENOMIC DNA]</scope>
    <source>
        <strain evidence="10 11">NIES-23</strain>
    </source>
</reference>
<feature type="active site" description="Nucleophile" evidence="2">
    <location>
        <position position="810"/>
    </location>
</feature>
<evidence type="ECO:0000256" key="3">
    <source>
        <dbReference type="PIRSR" id="PIRSR610972-2"/>
    </source>
</evidence>
<name>A0A1Z4KSX1_ANAVA</name>
<comment type="cofactor">
    <cofactor evidence="4">
        <name>Mg(2+)</name>
        <dbReference type="ChEBI" id="CHEBI:18420"/>
    </cofactor>
    <text evidence="4">Binds 2 magnesium ions per subunit.</text>
</comment>
<dbReference type="Gene3D" id="2.70.98.40">
    <property type="entry name" value="Glycoside hydrolase, family 65, N-terminal domain"/>
    <property type="match status" value="1"/>
</dbReference>
<evidence type="ECO:0008006" key="12">
    <source>
        <dbReference type="Google" id="ProtNLM"/>
    </source>
</evidence>
<dbReference type="InterPro" id="IPR012341">
    <property type="entry name" value="6hp_glycosidase-like_sf"/>
</dbReference>
<feature type="site" description="Important for catalytic activity and assists the phosphoryl transfer reaction to Asp8 by balancing charge and orienting the reacting groups" evidence="5">
    <location>
        <position position="944"/>
    </location>
</feature>
<feature type="binding site" evidence="4">
    <location>
        <position position="968"/>
    </location>
    <ligand>
        <name>Mg(2+)</name>
        <dbReference type="ChEBI" id="CHEBI:18420"/>
    </ligand>
</feature>
<keyword evidence="4" id="KW-0479">Metal-binding</keyword>
<feature type="binding site" evidence="4">
    <location>
        <position position="812"/>
    </location>
    <ligand>
        <name>Mg(2+)</name>
        <dbReference type="ChEBI" id="CHEBI:18420"/>
    </ligand>
</feature>
<dbReference type="InterPro" id="IPR005194">
    <property type="entry name" value="Glyco_hydro_65_C"/>
</dbReference>
<evidence type="ECO:0000256" key="5">
    <source>
        <dbReference type="PIRSR" id="PIRSR610972-4"/>
    </source>
</evidence>
<dbReference type="GO" id="GO:0000287">
    <property type="term" value="F:magnesium ion binding"/>
    <property type="evidence" value="ECO:0007669"/>
    <property type="project" value="InterPro"/>
</dbReference>
<evidence type="ECO:0000256" key="2">
    <source>
        <dbReference type="PIRSR" id="PIRSR610972-1"/>
    </source>
</evidence>
<dbReference type="PANTHER" id="PTHR11051:SF8">
    <property type="entry name" value="PROTEIN-GLUCOSYLGALACTOSYLHYDROXYLYSINE GLUCOSIDASE"/>
    <property type="match status" value="1"/>
</dbReference>
<dbReference type="Gene3D" id="1.50.10.10">
    <property type="match status" value="1"/>
</dbReference>
<accession>A0A1Z4KSX1</accession>
<feature type="binding site" evidence="3">
    <location>
        <position position="826"/>
    </location>
    <ligand>
        <name>substrate</name>
    </ligand>
</feature>
<dbReference type="GO" id="GO:0008801">
    <property type="term" value="F:beta-phosphoglucomutase activity"/>
    <property type="evidence" value="ECO:0007669"/>
    <property type="project" value="InterPro"/>
</dbReference>
<evidence type="ECO:0000259" key="9">
    <source>
        <dbReference type="Pfam" id="PF03636"/>
    </source>
</evidence>
<dbReference type="InterPro" id="IPR023214">
    <property type="entry name" value="HAD_sf"/>
</dbReference>
<dbReference type="SUPFAM" id="SSF74650">
    <property type="entry name" value="Galactose mutarotase-like"/>
    <property type="match status" value="1"/>
</dbReference>
<evidence type="ECO:0000256" key="1">
    <source>
        <dbReference type="ARBA" id="ARBA00006171"/>
    </source>
</evidence>
<feature type="binding site" evidence="3">
    <location>
        <position position="853"/>
    </location>
    <ligand>
        <name>substrate</name>
    </ligand>
</feature>
<gene>
    <name evidence="10" type="ORF">NIES23_48580</name>
</gene>
<dbReference type="NCBIfam" id="TIGR01990">
    <property type="entry name" value="bPGM"/>
    <property type="match status" value="1"/>
</dbReference>
<dbReference type="GO" id="GO:0016757">
    <property type="term" value="F:glycosyltransferase activity"/>
    <property type="evidence" value="ECO:0007669"/>
    <property type="project" value="UniProtKB-ARBA"/>
</dbReference>
<feature type="binding site" evidence="3">
    <location>
        <begin position="810"/>
        <end position="812"/>
    </location>
    <ligand>
        <name>substrate</name>
    </ligand>
</feature>
<dbReference type="NCBIfam" id="TIGR02009">
    <property type="entry name" value="PGMB-YQAB-SF"/>
    <property type="match status" value="1"/>
</dbReference>
<dbReference type="GO" id="GO:0030246">
    <property type="term" value="F:carbohydrate binding"/>
    <property type="evidence" value="ECO:0007669"/>
    <property type="project" value="InterPro"/>
</dbReference>
<feature type="binding site" evidence="3">
    <location>
        <position position="875"/>
    </location>
    <ligand>
        <name>substrate</name>
    </ligand>
</feature>
<dbReference type="SUPFAM" id="SSF48208">
    <property type="entry name" value="Six-hairpin glycosidases"/>
    <property type="match status" value="1"/>
</dbReference>
<keyword evidence="4" id="KW-0460">Magnesium</keyword>
<feature type="binding site" evidence="3">
    <location>
        <position position="944"/>
    </location>
    <ligand>
        <name>substrate</name>
    </ligand>
</feature>
<dbReference type="Pfam" id="PF03636">
    <property type="entry name" value="Glyco_hydro_65N"/>
    <property type="match status" value="1"/>
</dbReference>
<dbReference type="InterPro" id="IPR036412">
    <property type="entry name" value="HAD-like_sf"/>
</dbReference>
<dbReference type="Pfam" id="PF00702">
    <property type="entry name" value="Hydrolase"/>
    <property type="match status" value="1"/>
</dbReference>
<feature type="binding site" evidence="3">
    <location>
        <begin position="845"/>
        <end position="850"/>
    </location>
    <ligand>
        <name>substrate</name>
    </ligand>
</feature>
<dbReference type="GO" id="GO:0004553">
    <property type="term" value="F:hydrolase activity, hydrolyzing O-glycosyl compounds"/>
    <property type="evidence" value="ECO:0007669"/>
    <property type="project" value="TreeGrafter"/>
</dbReference>
<dbReference type="InterPro" id="IPR037018">
    <property type="entry name" value="GH65_N"/>
</dbReference>
<dbReference type="SFLD" id="SFLDG01135">
    <property type="entry name" value="C1.5.6:_HAD__Beta-PGM__Phospha"/>
    <property type="match status" value="1"/>
</dbReference>
<dbReference type="AlphaFoldDB" id="A0A1Z4KSX1"/>